<dbReference type="STRING" id="225345.CLCHR_03730"/>
<dbReference type="SUPFAM" id="SSF52518">
    <property type="entry name" value="Thiamin diphosphate-binding fold (THDP-binding)"/>
    <property type="match status" value="1"/>
</dbReference>
<evidence type="ECO:0000313" key="6">
    <source>
        <dbReference type="EMBL" id="OPJ65800.1"/>
    </source>
</evidence>
<evidence type="ECO:0000313" key="8">
    <source>
        <dbReference type="Proteomes" id="UP000191056"/>
    </source>
</evidence>
<dbReference type="PANTHER" id="PTHR43825">
    <property type="entry name" value="PYRUVATE DEHYDROGENASE E1 COMPONENT"/>
    <property type="match status" value="1"/>
</dbReference>
<dbReference type="SUPFAM" id="SSF52922">
    <property type="entry name" value="TK C-terminal domain-like"/>
    <property type="match status" value="1"/>
</dbReference>
<evidence type="ECO:0000313" key="5">
    <source>
        <dbReference type="EMBL" id="MVX62971.1"/>
    </source>
</evidence>
<organism evidence="6 8">
    <name type="scientific">Clostridium chromiireducens</name>
    <dbReference type="NCBI Taxonomy" id="225345"/>
    <lineage>
        <taxon>Bacteria</taxon>
        <taxon>Bacillati</taxon>
        <taxon>Bacillota</taxon>
        <taxon>Clostridia</taxon>
        <taxon>Eubacteriales</taxon>
        <taxon>Clostridiaceae</taxon>
        <taxon>Clostridium</taxon>
    </lineage>
</organism>
<dbReference type="Pfam" id="PF02779">
    <property type="entry name" value="Transket_pyr"/>
    <property type="match status" value="1"/>
</dbReference>
<keyword evidence="3" id="KW-0786">Thiamine pyrophosphate</keyword>
<comment type="cofactor">
    <cofactor evidence="1">
        <name>thiamine diphosphate</name>
        <dbReference type="ChEBI" id="CHEBI:58937"/>
    </cofactor>
</comment>
<dbReference type="EMBL" id="QXDJ01000001">
    <property type="protein sequence ID" value="RII36746.1"/>
    <property type="molecule type" value="Genomic_DNA"/>
</dbReference>
<evidence type="ECO:0000256" key="3">
    <source>
        <dbReference type="ARBA" id="ARBA00023052"/>
    </source>
</evidence>
<dbReference type="InterPro" id="IPR033248">
    <property type="entry name" value="Transketolase_C"/>
</dbReference>
<dbReference type="OrthoDB" id="8732661at2"/>
<dbReference type="Pfam" id="PF02780">
    <property type="entry name" value="Transketolase_C"/>
    <property type="match status" value="1"/>
</dbReference>
<dbReference type="AlphaFoldDB" id="A0A1V4J132"/>
<dbReference type="Proteomes" id="UP000265930">
    <property type="component" value="Unassembled WGS sequence"/>
</dbReference>
<dbReference type="EC" id="2.2.1.7" evidence="6"/>
<dbReference type="InterPro" id="IPR009014">
    <property type="entry name" value="Transketo_C/PFOR_II"/>
</dbReference>
<protein>
    <submittedName>
        <fullName evidence="6">1-deoxy-D-xylulose-5-phosphate synthase</fullName>
        <ecNumber evidence="6">2.2.1.7</ecNumber>
    </submittedName>
    <submittedName>
        <fullName evidence="5">Transketolase family protein</fullName>
    </submittedName>
</protein>
<dbReference type="Gene3D" id="3.40.50.970">
    <property type="match status" value="1"/>
</dbReference>
<name>A0A1V4J132_9CLOT</name>
<evidence type="ECO:0000256" key="2">
    <source>
        <dbReference type="ARBA" id="ARBA00007131"/>
    </source>
</evidence>
<accession>A0A1V4J132</accession>
<dbReference type="InterPro" id="IPR051157">
    <property type="entry name" value="PDH/Transketolase"/>
</dbReference>
<reference evidence="7 9" key="2">
    <citation type="submission" date="2018-08" db="EMBL/GenBank/DDBJ databases">
        <title>Genome of Clostridium chromiireducens C1, DSM12136.</title>
        <authorList>
            <person name="Xing M."/>
            <person name="Wei Y."/>
            <person name="Ang E.L."/>
            <person name="Zhao H."/>
            <person name="Zhang Y."/>
        </authorList>
    </citation>
    <scope>NUCLEOTIDE SEQUENCE [LARGE SCALE GENOMIC DNA]</scope>
    <source>
        <strain evidence="7 9">C1</strain>
    </source>
</reference>
<keyword evidence="8" id="KW-1185">Reference proteome</keyword>
<proteinExistence type="inferred from homology"/>
<evidence type="ECO:0000259" key="4">
    <source>
        <dbReference type="SMART" id="SM00861"/>
    </source>
</evidence>
<dbReference type="InterPro" id="IPR005475">
    <property type="entry name" value="Transketolase-like_Pyr-bd"/>
</dbReference>
<dbReference type="SMART" id="SM00861">
    <property type="entry name" value="Transket_pyr"/>
    <property type="match status" value="1"/>
</dbReference>
<gene>
    <name evidence="6" type="primary">dxs_1</name>
    <name evidence="6" type="ORF">CLCHR_03730</name>
    <name evidence="7" type="ORF">D2A34_05010</name>
    <name evidence="5" type="ORF">GKZ28_04540</name>
</gene>
<dbReference type="EMBL" id="MZGT01000004">
    <property type="protein sequence ID" value="OPJ65800.1"/>
    <property type="molecule type" value="Genomic_DNA"/>
</dbReference>
<dbReference type="Proteomes" id="UP000656077">
    <property type="component" value="Unassembled WGS sequence"/>
</dbReference>
<dbReference type="PANTHER" id="PTHR43825:SF1">
    <property type="entry name" value="TRANSKETOLASE-LIKE PYRIMIDINE-BINDING DOMAIN-CONTAINING PROTEIN"/>
    <property type="match status" value="1"/>
</dbReference>
<comment type="caution">
    <text evidence="6">The sequence shown here is derived from an EMBL/GenBank/DDBJ whole genome shotgun (WGS) entry which is preliminary data.</text>
</comment>
<evidence type="ECO:0000313" key="9">
    <source>
        <dbReference type="Proteomes" id="UP000265930"/>
    </source>
</evidence>
<sequence length="314" mass="33398">MGNKIATREAYGKALVKLSNMNKNVVVLDADLSKSTKTADFKAVSPERFINMGIAESNMMGVAAGLSTCGKIPFASTFAMFAAGRAFEQIRNSICYPKLNVKVCATHAGITVGEDGATHQSIEDISLMRSIPNMTVINPADAIETEAAILAIAEYNGPCYVRLGRLAVSTINDSANYKFEIGKGVTLAQGDDVTIVATGMMVELALEAKEELAKEGINARVVNIHTIKPIDKELLVSAAKETKAIVTAEEHSVIGGLGSAVAEVIAEEYPVPVVRVGIKDTFGESGKPNELLKVYGLTVEAIVEHTRKAISLKK</sequence>
<dbReference type="RefSeq" id="WP_079437957.1">
    <property type="nucleotide sequence ID" value="NZ_JBLZIA010000005.1"/>
</dbReference>
<keyword evidence="6" id="KW-0808">Transferase</keyword>
<evidence type="ECO:0000313" key="7">
    <source>
        <dbReference type="EMBL" id="RII36746.1"/>
    </source>
</evidence>
<reference evidence="6 8" key="1">
    <citation type="submission" date="2017-03" db="EMBL/GenBank/DDBJ databases">
        <title>Genome sequence of Clostridium chromiireducens DSM 23318.</title>
        <authorList>
            <person name="Poehlein A."/>
            <person name="Daniel R."/>
        </authorList>
    </citation>
    <scope>NUCLEOTIDE SEQUENCE [LARGE SCALE GENOMIC DNA]</scope>
    <source>
        <strain evidence="6 8">DSM 23318</strain>
    </source>
</reference>
<dbReference type="EMBL" id="WSRQ01000005">
    <property type="protein sequence ID" value="MVX62971.1"/>
    <property type="molecule type" value="Genomic_DNA"/>
</dbReference>
<dbReference type="Proteomes" id="UP000191056">
    <property type="component" value="Unassembled WGS sequence"/>
</dbReference>
<dbReference type="Gene3D" id="3.40.50.920">
    <property type="match status" value="1"/>
</dbReference>
<evidence type="ECO:0000256" key="1">
    <source>
        <dbReference type="ARBA" id="ARBA00001964"/>
    </source>
</evidence>
<reference evidence="5" key="3">
    <citation type="submission" date="2019-12" db="EMBL/GenBank/DDBJ databases">
        <title>Microbes associate with the intestines of laboratory mice.</title>
        <authorList>
            <person name="Navarre W."/>
            <person name="Wong E."/>
        </authorList>
    </citation>
    <scope>NUCLEOTIDE SEQUENCE</scope>
    <source>
        <strain evidence="5">NM79_F5</strain>
    </source>
</reference>
<dbReference type="GO" id="GO:0008661">
    <property type="term" value="F:1-deoxy-D-xylulose-5-phosphate synthase activity"/>
    <property type="evidence" value="ECO:0007669"/>
    <property type="project" value="UniProtKB-EC"/>
</dbReference>
<dbReference type="CDD" id="cd07033">
    <property type="entry name" value="TPP_PYR_DXS_TK_like"/>
    <property type="match status" value="1"/>
</dbReference>
<feature type="domain" description="Transketolase-like pyrimidine-binding" evidence="4">
    <location>
        <begin position="5"/>
        <end position="170"/>
    </location>
</feature>
<dbReference type="InterPro" id="IPR029061">
    <property type="entry name" value="THDP-binding"/>
</dbReference>
<dbReference type="FunFam" id="3.40.50.970:FF:000129">
    <property type="entry name" value="Transketolase"/>
    <property type="match status" value="1"/>
</dbReference>
<comment type="similarity">
    <text evidence="2">Belongs to the transketolase family.</text>
</comment>